<comment type="caution">
    <text evidence="1">The sequence shown here is derived from an EMBL/GenBank/DDBJ whole genome shotgun (WGS) entry which is preliminary data.</text>
</comment>
<organism evidence="1 2">
    <name type="scientific">Zestosphaera tikiterensis</name>
    <dbReference type="NCBI Taxonomy" id="1973259"/>
    <lineage>
        <taxon>Archaea</taxon>
        <taxon>Thermoproteota</taxon>
        <taxon>Thermoprotei</taxon>
        <taxon>Desulfurococcales</taxon>
        <taxon>Desulfurococcaceae</taxon>
        <taxon>Zestosphaera</taxon>
    </lineage>
</organism>
<dbReference type="EMBL" id="NBVN01000002">
    <property type="protein sequence ID" value="PUA33257.1"/>
    <property type="molecule type" value="Genomic_DNA"/>
</dbReference>
<evidence type="ECO:0000313" key="1">
    <source>
        <dbReference type="EMBL" id="PUA33257.1"/>
    </source>
</evidence>
<sequence length="67" mass="7765">MVNIHKLNTLAPGLYYVLDFMSLRTYNKKLKDLVNEENGKQKLKKLLVQLLDSEEVAEFIIKKINGT</sequence>
<accession>A0A2R7Y785</accession>
<dbReference type="AlphaFoldDB" id="A0A2R7Y785"/>
<protein>
    <submittedName>
        <fullName evidence="1">Uncharacterized protein</fullName>
    </submittedName>
</protein>
<dbReference type="Proteomes" id="UP000244093">
    <property type="component" value="Unassembled WGS sequence"/>
</dbReference>
<evidence type="ECO:0000313" key="2">
    <source>
        <dbReference type="Proteomes" id="UP000244093"/>
    </source>
</evidence>
<gene>
    <name evidence="1" type="ORF">B7O98_02140</name>
</gene>
<name>A0A2R7Y785_9CREN</name>
<proteinExistence type="predicted"/>
<reference evidence="1 2" key="1">
    <citation type="journal article" date="2018" name="Syst. Appl. Microbiol.">
        <title>A new symbiotic nanoarchaeote (Candidatus Nanoclepta minutus) and its host (Zestosphaera tikiterensis gen. nov., sp. nov.) from a New Zealand hot spring.</title>
        <authorList>
            <person name="St John E."/>
            <person name="Liu Y."/>
            <person name="Podar M."/>
            <person name="Stott M.B."/>
            <person name="Meneghin J."/>
            <person name="Chen Z."/>
            <person name="Lagutin K."/>
            <person name="Mitchell K."/>
            <person name="Reysenbach A.L."/>
        </authorList>
    </citation>
    <scope>NUCLEOTIDE SEQUENCE [LARGE SCALE GENOMIC DNA]</scope>
    <source>
        <strain evidence="1">NZ3</strain>
    </source>
</reference>